<dbReference type="PANTHER" id="PTHR46585">
    <property type="entry name" value="INTEGRASE CORE DOMAIN CONTAINING PROTEIN"/>
    <property type="match status" value="1"/>
</dbReference>
<dbReference type="Proteomes" id="UP001620626">
    <property type="component" value="Unassembled WGS sequence"/>
</dbReference>
<protein>
    <recommendedName>
        <fullName evidence="1">Chromo domain-containing protein</fullName>
    </recommendedName>
</protein>
<organism evidence="2 3">
    <name type="scientific">Heterodera trifolii</name>
    <dbReference type="NCBI Taxonomy" id="157864"/>
    <lineage>
        <taxon>Eukaryota</taxon>
        <taxon>Metazoa</taxon>
        <taxon>Ecdysozoa</taxon>
        <taxon>Nematoda</taxon>
        <taxon>Chromadorea</taxon>
        <taxon>Rhabditida</taxon>
        <taxon>Tylenchina</taxon>
        <taxon>Tylenchomorpha</taxon>
        <taxon>Tylenchoidea</taxon>
        <taxon>Heteroderidae</taxon>
        <taxon>Heteroderinae</taxon>
        <taxon>Heterodera</taxon>
    </lineage>
</organism>
<evidence type="ECO:0000259" key="1">
    <source>
        <dbReference type="PROSITE" id="PS50013"/>
    </source>
</evidence>
<dbReference type="InterPro" id="IPR000953">
    <property type="entry name" value="Chromo/chromo_shadow_dom"/>
</dbReference>
<evidence type="ECO:0000313" key="2">
    <source>
        <dbReference type="EMBL" id="KAL3071316.1"/>
    </source>
</evidence>
<dbReference type="PROSITE" id="PS50013">
    <property type="entry name" value="CHROMO_2"/>
    <property type="match status" value="1"/>
</dbReference>
<evidence type="ECO:0000313" key="3">
    <source>
        <dbReference type="Proteomes" id="UP001620626"/>
    </source>
</evidence>
<dbReference type="SUPFAM" id="SSF54160">
    <property type="entry name" value="Chromo domain-like"/>
    <property type="match status" value="1"/>
</dbReference>
<dbReference type="InterPro" id="IPR016197">
    <property type="entry name" value="Chromo-like_dom_sf"/>
</dbReference>
<dbReference type="PANTHER" id="PTHR46585:SF1">
    <property type="entry name" value="CHROMO DOMAIN-CONTAINING PROTEIN"/>
    <property type="match status" value="1"/>
</dbReference>
<dbReference type="EMBL" id="JBICBT010001360">
    <property type="protein sequence ID" value="KAL3071316.1"/>
    <property type="molecule type" value="Genomic_DNA"/>
</dbReference>
<name>A0ABD2HWH1_9BILA</name>
<reference evidence="2 3" key="1">
    <citation type="submission" date="2024-10" db="EMBL/GenBank/DDBJ databases">
        <authorList>
            <person name="Kim D."/>
        </authorList>
    </citation>
    <scope>NUCLEOTIDE SEQUENCE [LARGE SCALE GENOMIC DNA]</scope>
    <source>
        <strain evidence="2">BH-2024</strain>
    </source>
</reference>
<gene>
    <name evidence="2" type="ORF">niasHT_033916</name>
</gene>
<sequence length="1469" mass="169719">MEQKFDHVDVQFRHPFTMIVSGSTGSGKSEWIMRQLHNLEKMISVPIERVFYCYGELNQNVLSLQRNGKIGNVPVIVHNGVPSEEQETRANSMLSISQESIVATWYLLVPEEIYQSLTLPQDGSPIGLVRSRIKTIKNDEEINDEVRALKYEQELKRLNKLTKDEEELPVDVNLKNFDQVVQNFPKPFNIIRKSVVPRRHGIKPGKTRKEDDEVFENTKTLSKDDILNFIYKNAEALGISEGGQILKPDGRLYRTSNIEDIVDHLMNKDKRANNKDPTALKEFIARAKQNEVLSKRLFSEGQIERKTQKWIDIVQNIVKGINHSINCTIGMRPIDVTFDNAEQVRQKLYNEATKKPKGRAKFKVGERVRIEKHKHVFQKGYLPRFTNEIFTVAEVHMERSPIVYRLQDDKNEIIKGWFYANDLCKTLSNKEVIYDIEKILKKKNRNGVEYAFVKWKGYDIKSTVEQQFVEVEWQTGNTVRIEVPPSNVTNPHELSKNLYKLLGEGSEPLAKKVRTAQNGFANATNTARRWARDEYIKRKSREKRSTRDEEKLLEALLINIETMVDIYGVAQGLVAREKRAETSKVPLRTSSDDNESYQQKLDEYFSNLYGPDLNTLEEMIRSKLNDQIKKMAEEDRAILDSTKEMGMEAWIQAYRKVRFVCQFIFNTNKNRFELKFDSRYVKKVNLSSQLAYILGFDKTEFVLGENEAKFMPDMNGGVSSFHVYTPNLIEPMMIGDVTAPVLRIVTIRGKPDEMIEEQFLAIQYHRLLAYRKVRFVCQFIFNTNKNRFELKFDSRYVKKVNLSSQLAYILGFDKTEFVLGENEAKFMPDMNGGVSSFHVYTPNLIEPMMIGDVTAPVLRIVTIRGKPDEMIEEQFLAIQYHRLLVKEVSELLIEIRTNSGSLMPFQYGTCSSIARQGLESGNRVLTNVLEGKDLKDSLVTEGKSGLKNLLEKAANNIEAQKVPPTNVSVVRSFFRQILPLSTITQESPHLFRLYSDNLWTDLSRIYLYLELSIEKPGIGDKWVEIEDTDTNVSCIQGIGQTFVQQLKVSIGNTEIYDSGNLYPFKAYITNELSFPTSVKKHFLGSIGYYHTKKHDDSTDDGFMQRCKIFKDGKRAQFLSRLDFDLGNQELYLLNNLDLLFTIYKAKDSFLLQTLKLNDTNKYRLAVHDVKIYAKMIEVQPSLNMSLYKTLEKQPATYAVRKTEIKSSYISVGRYEFEYNVFSSTIPRRVTIALVDNSAFNGDYKMSPFKFDPFDIREISIHAGGMVYPVVPYKLNFSKNYFVRPFVDMYEALGMANSERSFDITMSQFKDGWTFFVIPLNSTLDDSCGFELLRSGTTSIRATFNSPIQKGGVVMIVLGEFDQMIMVDYNRHIVKMPPRDDSTSQNVPEINNVQQQQPRQQSDLEPEVRAQIEDAEENLLLNWMREEPGIIRFLFGERRAPAIEAELLQRARRDEEIERQLADERRQQED</sequence>
<proteinExistence type="predicted"/>
<dbReference type="CDD" id="cd00024">
    <property type="entry name" value="CD_CSD"/>
    <property type="match status" value="1"/>
</dbReference>
<feature type="domain" description="Chromo" evidence="1">
    <location>
        <begin position="434"/>
        <end position="484"/>
    </location>
</feature>
<accession>A0ABD2HWH1</accession>
<comment type="caution">
    <text evidence="2">The sequence shown here is derived from an EMBL/GenBank/DDBJ whole genome shotgun (WGS) entry which is preliminary data.</text>
</comment>
<keyword evidence="3" id="KW-1185">Reference proteome</keyword>